<organism evidence="2 3">
    <name type="scientific">Cereibacter changlensis</name>
    <dbReference type="NCBI Taxonomy" id="402884"/>
    <lineage>
        <taxon>Bacteria</taxon>
        <taxon>Pseudomonadati</taxon>
        <taxon>Pseudomonadota</taxon>
        <taxon>Alphaproteobacteria</taxon>
        <taxon>Rhodobacterales</taxon>
        <taxon>Paracoccaceae</taxon>
        <taxon>Cereibacter</taxon>
    </lineage>
</organism>
<accession>A0A4U0Z1F8</accession>
<dbReference type="InterPro" id="IPR011051">
    <property type="entry name" value="RmlC_Cupin_sf"/>
</dbReference>
<dbReference type="InterPro" id="IPR010282">
    <property type="entry name" value="Uncharacterised_HutD/Ves"/>
</dbReference>
<dbReference type="Gene3D" id="2.60.120.10">
    <property type="entry name" value="Jelly Rolls"/>
    <property type="match status" value="1"/>
</dbReference>
<feature type="region of interest" description="Disordered" evidence="1">
    <location>
        <begin position="87"/>
        <end position="146"/>
    </location>
</feature>
<proteinExistence type="predicted"/>
<name>A0A4U0Z1F8_9RHOB</name>
<dbReference type="InterPro" id="IPR014710">
    <property type="entry name" value="RmlC-like_jellyroll"/>
</dbReference>
<dbReference type="SUPFAM" id="SSF51182">
    <property type="entry name" value="RmlC-like cupins"/>
    <property type="match status" value="1"/>
</dbReference>
<dbReference type="EMBL" id="SWAU01000066">
    <property type="protein sequence ID" value="TKA96936.1"/>
    <property type="molecule type" value="Genomic_DNA"/>
</dbReference>
<dbReference type="PANTHER" id="PTHR37943">
    <property type="entry name" value="PROTEIN VES"/>
    <property type="match status" value="1"/>
</dbReference>
<comment type="caution">
    <text evidence="2">The sequence shown here is derived from an EMBL/GenBank/DDBJ whole genome shotgun (WGS) entry which is preliminary data.</text>
</comment>
<feature type="compositionally biased region" description="Gly residues" evidence="1">
    <location>
        <begin position="112"/>
        <end position="137"/>
    </location>
</feature>
<sequence>MRLLRAADFVPMPWANGRGVTVEMLRVEGPSGLLFRLSRASVVEDGPFSIFPGVERVLTVISGPGFDLLGERRLRCDPLAPVAFPGDEALAASGVRGPSRRPERDVGPRAAGAGGERAQGGGDRGRNGLRGGAGGSGGERRGAGPG</sequence>
<gene>
    <name evidence="2" type="ORF">FAZ78_08780</name>
</gene>
<evidence type="ECO:0000313" key="3">
    <source>
        <dbReference type="Proteomes" id="UP000306340"/>
    </source>
</evidence>
<protein>
    <submittedName>
        <fullName evidence="2">HutD family protein</fullName>
    </submittedName>
</protein>
<evidence type="ECO:0000256" key="1">
    <source>
        <dbReference type="SAM" id="MobiDB-lite"/>
    </source>
</evidence>
<dbReference type="PANTHER" id="PTHR37943:SF1">
    <property type="entry name" value="PROTEIN VES"/>
    <property type="match status" value="1"/>
</dbReference>
<dbReference type="RefSeq" id="WP_136792200.1">
    <property type="nucleotide sequence ID" value="NZ_SWAU01000066.1"/>
</dbReference>
<evidence type="ECO:0000313" key="2">
    <source>
        <dbReference type="EMBL" id="TKA96936.1"/>
    </source>
</evidence>
<reference evidence="2 3" key="1">
    <citation type="submission" date="2019-04" db="EMBL/GenBank/DDBJ databases">
        <title>Crypto-aerobic microbial life in anoxic (sulfidic) marine sediments.</title>
        <authorList>
            <person name="Bhattacharya S."/>
            <person name="Roy C."/>
            <person name="Mondal N."/>
            <person name="Sarkar J."/>
            <person name="Mandal S."/>
            <person name="Rameez M.J."/>
            <person name="Ghosh W."/>
        </authorList>
    </citation>
    <scope>NUCLEOTIDE SEQUENCE [LARGE SCALE GENOMIC DNA]</scope>
    <source>
        <strain evidence="2 3">SBBC</strain>
    </source>
</reference>
<dbReference type="AlphaFoldDB" id="A0A4U0Z1F8"/>
<dbReference type="Proteomes" id="UP000306340">
    <property type="component" value="Unassembled WGS sequence"/>
</dbReference>
<dbReference type="Pfam" id="PF05962">
    <property type="entry name" value="HutD"/>
    <property type="match status" value="1"/>
</dbReference>